<evidence type="ECO:0000313" key="1">
    <source>
        <dbReference type="EMBL" id="KAI6092329.1"/>
    </source>
</evidence>
<organism evidence="1 2">
    <name type="scientific">Hypoxylon rubiginosum</name>
    <dbReference type="NCBI Taxonomy" id="110542"/>
    <lineage>
        <taxon>Eukaryota</taxon>
        <taxon>Fungi</taxon>
        <taxon>Dikarya</taxon>
        <taxon>Ascomycota</taxon>
        <taxon>Pezizomycotina</taxon>
        <taxon>Sordariomycetes</taxon>
        <taxon>Xylariomycetidae</taxon>
        <taxon>Xylariales</taxon>
        <taxon>Hypoxylaceae</taxon>
        <taxon>Hypoxylon</taxon>
    </lineage>
</organism>
<reference evidence="1 2" key="1">
    <citation type="journal article" date="2022" name="New Phytol.">
        <title>Ecological generalism drives hyperdiversity of secondary metabolite gene clusters in xylarialean endophytes.</title>
        <authorList>
            <person name="Franco M.E.E."/>
            <person name="Wisecaver J.H."/>
            <person name="Arnold A.E."/>
            <person name="Ju Y.M."/>
            <person name="Slot J.C."/>
            <person name="Ahrendt S."/>
            <person name="Moore L.P."/>
            <person name="Eastman K.E."/>
            <person name="Scott K."/>
            <person name="Konkel Z."/>
            <person name="Mondo S.J."/>
            <person name="Kuo A."/>
            <person name="Hayes R.D."/>
            <person name="Haridas S."/>
            <person name="Andreopoulos B."/>
            <person name="Riley R."/>
            <person name="LaButti K."/>
            <person name="Pangilinan J."/>
            <person name="Lipzen A."/>
            <person name="Amirebrahimi M."/>
            <person name="Yan J."/>
            <person name="Adam C."/>
            <person name="Keymanesh K."/>
            <person name="Ng V."/>
            <person name="Louie K."/>
            <person name="Northen T."/>
            <person name="Drula E."/>
            <person name="Henrissat B."/>
            <person name="Hsieh H.M."/>
            <person name="Youens-Clark K."/>
            <person name="Lutzoni F."/>
            <person name="Miadlikowska J."/>
            <person name="Eastwood D.C."/>
            <person name="Hamelin R.C."/>
            <person name="Grigoriev I.V."/>
            <person name="U'Ren J.M."/>
        </authorList>
    </citation>
    <scope>NUCLEOTIDE SEQUENCE [LARGE SCALE GENOMIC DNA]</scope>
    <source>
        <strain evidence="1 2">ER1909</strain>
    </source>
</reference>
<comment type="caution">
    <text evidence="1">The sequence shown here is derived from an EMBL/GenBank/DDBJ whole genome shotgun (WGS) entry which is preliminary data.</text>
</comment>
<keyword evidence="2" id="KW-1185">Reference proteome</keyword>
<proteinExistence type="predicted"/>
<evidence type="ECO:0000313" key="2">
    <source>
        <dbReference type="Proteomes" id="UP001497680"/>
    </source>
</evidence>
<gene>
    <name evidence="1" type="ORF">F4821DRAFT_254451</name>
</gene>
<dbReference type="EMBL" id="MU394284">
    <property type="protein sequence ID" value="KAI6092329.1"/>
    <property type="molecule type" value="Genomic_DNA"/>
</dbReference>
<name>A0ACC0DHU1_9PEZI</name>
<dbReference type="Proteomes" id="UP001497680">
    <property type="component" value="Unassembled WGS sequence"/>
</dbReference>
<accession>A0ACC0DHU1</accession>
<protein>
    <submittedName>
        <fullName evidence="1">Tannase and feruloyl esterase</fullName>
    </submittedName>
</protein>
<sequence>MSSCDPSIFHPPTVEGVVVQSVFAQLVTNYSRQVTPVNYPNHDGLLVENISFCNVTVSYTHPEQGDLVSVETWLPAENWNGRLQVAGGSGLGPGRFDMSYGNMAGSIAEGYATSSTDAGIANPLDPYSWVLDSPGDINEVLLGHWGGDILNDMAIIAKNVIQDFYGRPAAYSYFNGCSQGGRQGFELAQKHPTAFDGIAASAPAIHWAQWAPAMFWPQMLMNVMGEYPHGCELNLLTALAIQECDGHDGVIDGIISNFESCSFDPFQYVGINFTCQLEGKTMKLSRAAAVIANASWTGPTDSNGNFIWYGVNHGTDLSGDATGTGIAATACNNSVCRGIPVPFAYQWIQLWVEKNPSYNYTTITRKDYDDIMRRSATELDPIVSSSNPNLTEFYKAGGKMMTYHGQYDQVIPIQATRQYYDDIREFVPEVRDFYRFYEVPGLAHCFGNGQPTTVFDTLRAWVENGTVPGSLPSTLTDAYGRRSNRIICPYPEEIVFLADCGNSMDAACFTCAGE</sequence>